<feature type="compositionally biased region" description="Acidic residues" evidence="1">
    <location>
        <begin position="101"/>
        <end position="117"/>
    </location>
</feature>
<evidence type="ECO:0000313" key="2">
    <source>
        <dbReference type="EMBL" id="KOM37927.1"/>
    </source>
</evidence>
<dbReference type="Gramene" id="KOM37927">
    <property type="protein sequence ID" value="KOM37927"/>
    <property type="gene ID" value="LR48_Vigan03g130900"/>
</dbReference>
<dbReference type="Proteomes" id="UP000053144">
    <property type="component" value="Chromosome 3"/>
</dbReference>
<evidence type="ECO:0000256" key="1">
    <source>
        <dbReference type="SAM" id="MobiDB-lite"/>
    </source>
</evidence>
<evidence type="ECO:0000313" key="3">
    <source>
        <dbReference type="Proteomes" id="UP000053144"/>
    </source>
</evidence>
<feature type="compositionally biased region" description="Acidic residues" evidence="1">
    <location>
        <begin position="81"/>
        <end position="91"/>
    </location>
</feature>
<reference evidence="3" key="1">
    <citation type="journal article" date="2015" name="Proc. Natl. Acad. Sci. U.S.A.">
        <title>Genome sequencing of adzuki bean (Vigna angularis) provides insight into high starch and low fat accumulation and domestication.</title>
        <authorList>
            <person name="Yang K."/>
            <person name="Tian Z."/>
            <person name="Chen C."/>
            <person name="Luo L."/>
            <person name="Zhao B."/>
            <person name="Wang Z."/>
            <person name="Yu L."/>
            <person name="Li Y."/>
            <person name="Sun Y."/>
            <person name="Li W."/>
            <person name="Chen Y."/>
            <person name="Li Y."/>
            <person name="Zhang Y."/>
            <person name="Ai D."/>
            <person name="Zhao J."/>
            <person name="Shang C."/>
            <person name="Ma Y."/>
            <person name="Wu B."/>
            <person name="Wang M."/>
            <person name="Gao L."/>
            <person name="Sun D."/>
            <person name="Zhang P."/>
            <person name="Guo F."/>
            <person name="Wang W."/>
            <person name="Li Y."/>
            <person name="Wang J."/>
            <person name="Varshney R.K."/>
            <person name="Wang J."/>
            <person name="Ling H.Q."/>
            <person name="Wan P."/>
        </authorList>
    </citation>
    <scope>NUCLEOTIDE SEQUENCE</scope>
    <source>
        <strain evidence="3">cv. Jingnong 6</strain>
    </source>
</reference>
<dbReference type="AlphaFoldDB" id="A0A0L9U5H2"/>
<gene>
    <name evidence="2" type="ORF">LR48_Vigan03g130900</name>
</gene>
<protein>
    <submittedName>
        <fullName evidence="2">Uncharacterized protein</fullName>
    </submittedName>
</protein>
<name>A0A0L9U5H2_PHAAN</name>
<feature type="region of interest" description="Disordered" evidence="1">
    <location>
        <begin position="77"/>
        <end position="120"/>
    </location>
</feature>
<organism evidence="2 3">
    <name type="scientific">Phaseolus angularis</name>
    <name type="common">Azuki bean</name>
    <name type="synonym">Vigna angularis</name>
    <dbReference type="NCBI Taxonomy" id="3914"/>
    <lineage>
        <taxon>Eukaryota</taxon>
        <taxon>Viridiplantae</taxon>
        <taxon>Streptophyta</taxon>
        <taxon>Embryophyta</taxon>
        <taxon>Tracheophyta</taxon>
        <taxon>Spermatophyta</taxon>
        <taxon>Magnoliopsida</taxon>
        <taxon>eudicotyledons</taxon>
        <taxon>Gunneridae</taxon>
        <taxon>Pentapetalae</taxon>
        <taxon>rosids</taxon>
        <taxon>fabids</taxon>
        <taxon>Fabales</taxon>
        <taxon>Fabaceae</taxon>
        <taxon>Papilionoideae</taxon>
        <taxon>50 kb inversion clade</taxon>
        <taxon>NPAAA clade</taxon>
        <taxon>indigoferoid/millettioid clade</taxon>
        <taxon>Phaseoleae</taxon>
        <taxon>Vigna</taxon>
    </lineage>
</organism>
<dbReference type="EMBL" id="CM003373">
    <property type="protein sequence ID" value="KOM37927.1"/>
    <property type="molecule type" value="Genomic_DNA"/>
</dbReference>
<feature type="region of interest" description="Disordered" evidence="1">
    <location>
        <begin position="1"/>
        <end position="30"/>
    </location>
</feature>
<accession>A0A0L9U5H2</accession>
<sequence length="133" mass="15540">MVSSSSQRKRVKTLGTKNMSRPSQLEGWISDDEDQSKFLDSWKMRSLTTHKFLKLSFFRNEGTRDDVTEMKEHLLFQNRNEEEENEYDSGEEGSTPAETSAMEEEESEDDDVAEESNSDMLLRTYLKKNKKKI</sequence>
<proteinExistence type="predicted"/>